<sequence>MKTLIDGALRLALTAVQKMRTGWWFVRRPQTLGAHAIALTPAGQLVLVKLRYAPGWRVPGGGRKADEEPVKAALRELREEIGMHAHGSADAVCDLVEETDFRRDTCSLVLVRDVAFKPRRWTLEVQDVRAFDLDALPTDTSDQTRRWIAAARDVL</sequence>
<dbReference type="InterPro" id="IPR000086">
    <property type="entry name" value="NUDIX_hydrolase_dom"/>
</dbReference>
<protein>
    <submittedName>
        <fullName evidence="4">NUDIX domain-containing protein</fullName>
    </submittedName>
</protein>
<dbReference type="InterPro" id="IPR015797">
    <property type="entry name" value="NUDIX_hydrolase-like_dom_sf"/>
</dbReference>
<dbReference type="KEGG" id="ssau:H8M03_04540"/>
<dbReference type="PROSITE" id="PS51462">
    <property type="entry name" value="NUDIX"/>
    <property type="match status" value="1"/>
</dbReference>
<evidence type="ECO:0000259" key="3">
    <source>
        <dbReference type="PROSITE" id="PS51462"/>
    </source>
</evidence>
<dbReference type="InterPro" id="IPR020084">
    <property type="entry name" value="NUDIX_hydrolase_CS"/>
</dbReference>
<dbReference type="GO" id="GO:0016787">
    <property type="term" value="F:hydrolase activity"/>
    <property type="evidence" value="ECO:0007669"/>
    <property type="project" value="UniProtKB-KW"/>
</dbReference>
<comment type="cofactor">
    <cofactor evidence="1">
        <name>Mg(2+)</name>
        <dbReference type="ChEBI" id="CHEBI:18420"/>
    </cofactor>
</comment>
<accession>A0A7G9L4Q1</accession>
<dbReference type="PANTHER" id="PTHR43046:SF14">
    <property type="entry name" value="MUTT_NUDIX FAMILY PROTEIN"/>
    <property type="match status" value="1"/>
</dbReference>
<keyword evidence="2" id="KW-0378">Hydrolase</keyword>
<dbReference type="PANTHER" id="PTHR43046">
    <property type="entry name" value="GDP-MANNOSE MANNOSYL HYDROLASE"/>
    <property type="match status" value="1"/>
</dbReference>
<dbReference type="RefSeq" id="WP_187480555.1">
    <property type="nucleotide sequence ID" value="NZ_CP060697.1"/>
</dbReference>
<organism evidence="4 5">
    <name type="scientific">Sphingomonas sabuli</name>
    <dbReference type="NCBI Taxonomy" id="2764186"/>
    <lineage>
        <taxon>Bacteria</taxon>
        <taxon>Pseudomonadati</taxon>
        <taxon>Pseudomonadota</taxon>
        <taxon>Alphaproteobacteria</taxon>
        <taxon>Sphingomonadales</taxon>
        <taxon>Sphingomonadaceae</taxon>
        <taxon>Sphingomonas</taxon>
    </lineage>
</organism>
<dbReference type="PROSITE" id="PS00893">
    <property type="entry name" value="NUDIX_BOX"/>
    <property type="match status" value="1"/>
</dbReference>
<feature type="domain" description="Nudix hydrolase" evidence="3">
    <location>
        <begin position="29"/>
        <end position="155"/>
    </location>
</feature>
<reference evidence="4 5" key="1">
    <citation type="submission" date="2020-08" db="EMBL/GenBank/DDBJ databases">
        <title>Sphingomonas sp. sand1-3 16S ribosomal RNA gene Genome sequencing and assembly.</title>
        <authorList>
            <person name="Kang M."/>
        </authorList>
    </citation>
    <scope>NUCLEOTIDE SEQUENCE [LARGE SCALE GENOMIC DNA]</scope>
    <source>
        <strain evidence="5">sand1-3</strain>
    </source>
</reference>
<dbReference type="EMBL" id="CP060697">
    <property type="protein sequence ID" value="QNM83600.1"/>
    <property type="molecule type" value="Genomic_DNA"/>
</dbReference>
<dbReference type="Pfam" id="PF00293">
    <property type="entry name" value="NUDIX"/>
    <property type="match status" value="1"/>
</dbReference>
<dbReference type="Gene3D" id="3.90.79.10">
    <property type="entry name" value="Nucleoside Triphosphate Pyrophosphohydrolase"/>
    <property type="match status" value="1"/>
</dbReference>
<evidence type="ECO:0000313" key="4">
    <source>
        <dbReference type="EMBL" id="QNM83600.1"/>
    </source>
</evidence>
<dbReference type="Proteomes" id="UP000515861">
    <property type="component" value="Chromosome"/>
</dbReference>
<gene>
    <name evidence="4" type="ORF">H8M03_04540</name>
</gene>
<name>A0A7G9L4Q1_9SPHN</name>
<keyword evidence="5" id="KW-1185">Reference proteome</keyword>
<evidence type="ECO:0000313" key="5">
    <source>
        <dbReference type="Proteomes" id="UP000515861"/>
    </source>
</evidence>
<proteinExistence type="predicted"/>
<dbReference type="AlphaFoldDB" id="A0A7G9L4Q1"/>
<evidence type="ECO:0000256" key="2">
    <source>
        <dbReference type="ARBA" id="ARBA00022801"/>
    </source>
</evidence>
<evidence type="ECO:0000256" key="1">
    <source>
        <dbReference type="ARBA" id="ARBA00001946"/>
    </source>
</evidence>
<dbReference type="SUPFAM" id="SSF55811">
    <property type="entry name" value="Nudix"/>
    <property type="match status" value="1"/>
</dbReference>